<evidence type="ECO:0000256" key="6">
    <source>
        <dbReference type="ARBA" id="ARBA00023163"/>
    </source>
</evidence>
<dbReference type="RefSeq" id="WP_126605405.1">
    <property type="nucleotide sequence ID" value="NZ_AP018795.1"/>
</dbReference>
<protein>
    <recommendedName>
        <fullName evidence="2">Integration host factor subunit alpha</fullName>
    </recommendedName>
</protein>
<evidence type="ECO:0000256" key="5">
    <source>
        <dbReference type="ARBA" id="ARBA00023125"/>
    </source>
</evidence>
<dbReference type="PRINTS" id="PR01727">
    <property type="entry name" value="DNABINDINGHU"/>
</dbReference>
<dbReference type="Pfam" id="PF00216">
    <property type="entry name" value="Bac_DNA_binding"/>
    <property type="match status" value="1"/>
</dbReference>
<keyword evidence="4" id="KW-0805">Transcription regulation</keyword>
<dbReference type="GO" id="GO:0006355">
    <property type="term" value="P:regulation of DNA-templated transcription"/>
    <property type="evidence" value="ECO:0007669"/>
    <property type="project" value="InterPro"/>
</dbReference>
<organism evidence="9 10">
    <name type="scientific">Acidithiobacillus ferridurans</name>
    <dbReference type="NCBI Taxonomy" id="1232575"/>
    <lineage>
        <taxon>Bacteria</taxon>
        <taxon>Pseudomonadati</taxon>
        <taxon>Pseudomonadota</taxon>
        <taxon>Acidithiobacillia</taxon>
        <taxon>Acidithiobacillales</taxon>
        <taxon>Acidithiobacillaceae</taxon>
        <taxon>Acidithiobacillus</taxon>
    </lineage>
</organism>
<dbReference type="GO" id="GO:0009893">
    <property type="term" value="P:positive regulation of metabolic process"/>
    <property type="evidence" value="ECO:0007669"/>
    <property type="project" value="UniProtKB-ARBA"/>
</dbReference>
<dbReference type="PANTHER" id="PTHR33175">
    <property type="entry name" value="DNA-BINDING PROTEIN HU"/>
    <property type="match status" value="1"/>
</dbReference>
<evidence type="ECO:0000256" key="4">
    <source>
        <dbReference type="ARBA" id="ARBA00023015"/>
    </source>
</evidence>
<dbReference type="Proteomes" id="UP000887300">
    <property type="component" value="Unassembled WGS sequence"/>
</dbReference>
<keyword evidence="5" id="KW-0238">DNA-binding</keyword>
<dbReference type="AlphaFoldDB" id="A0A8X8K9I6"/>
<keyword evidence="6" id="KW-0804">Transcription</keyword>
<reference evidence="9" key="1">
    <citation type="journal article" date="2021" name="ISME J.">
        <title>Genomic evolution of the class Acidithiobacillia: deep-branching Proteobacteria living in extreme acidic conditions.</title>
        <authorList>
            <person name="Moya-Beltran A."/>
            <person name="Beard S."/>
            <person name="Rojas-Villalobos C."/>
            <person name="Issotta F."/>
            <person name="Gallardo Y."/>
            <person name="Ulloa R."/>
            <person name="Giaveno A."/>
            <person name="Degli Esposti M."/>
            <person name="Johnson D.B."/>
            <person name="Quatrini R."/>
        </authorList>
    </citation>
    <scope>NUCLEOTIDE SEQUENCE</scope>
    <source>
        <strain evidence="9">DSM 583</strain>
    </source>
</reference>
<dbReference type="CDD" id="cd13835">
    <property type="entry name" value="IHF_A"/>
    <property type="match status" value="1"/>
</dbReference>
<dbReference type="GO" id="GO:0006417">
    <property type="term" value="P:regulation of translation"/>
    <property type="evidence" value="ECO:0007669"/>
    <property type="project" value="UniProtKB-KW"/>
</dbReference>
<comment type="caution">
    <text evidence="9">The sequence shown here is derived from an EMBL/GenBank/DDBJ whole genome shotgun (WGS) entry which is preliminary data.</text>
</comment>
<comment type="similarity">
    <text evidence="1 8">Belongs to the bacterial histone-like protein family.</text>
</comment>
<dbReference type="InterPro" id="IPR005684">
    <property type="entry name" value="IHF_alpha"/>
</dbReference>
<dbReference type="SMART" id="SM00411">
    <property type="entry name" value="BHL"/>
    <property type="match status" value="1"/>
</dbReference>
<dbReference type="GO" id="GO:0003677">
    <property type="term" value="F:DNA binding"/>
    <property type="evidence" value="ECO:0007669"/>
    <property type="project" value="UniProtKB-KW"/>
</dbReference>
<evidence type="ECO:0000313" key="9">
    <source>
        <dbReference type="EMBL" id="MBU2721957.1"/>
    </source>
</evidence>
<evidence type="ECO:0000256" key="2">
    <source>
        <dbReference type="ARBA" id="ARBA00018329"/>
    </source>
</evidence>
<evidence type="ECO:0000313" key="10">
    <source>
        <dbReference type="Proteomes" id="UP000887300"/>
    </source>
</evidence>
<dbReference type="GO" id="GO:0030527">
    <property type="term" value="F:structural constituent of chromatin"/>
    <property type="evidence" value="ECO:0007669"/>
    <property type="project" value="InterPro"/>
</dbReference>
<gene>
    <name evidence="9" type="ORF">HF568_01665</name>
</gene>
<dbReference type="Gene3D" id="4.10.520.10">
    <property type="entry name" value="IHF-like DNA-binding proteins"/>
    <property type="match status" value="1"/>
</dbReference>
<dbReference type="PANTHER" id="PTHR33175:SF2">
    <property type="entry name" value="INTEGRATION HOST FACTOR SUBUNIT ALPHA"/>
    <property type="match status" value="1"/>
</dbReference>
<sequence length="115" mass="13084">MTVTKNELANHLWETLGWTHKEAMHMVDAFFDQLRAAIVADSELLLSNFGRFAVRDKASRPGRNPRTGQPHVVQARRVVTFSASPLLRARCNPELPLSPRIKRWKPRLNVASDVD</sequence>
<accession>A0A8X8K9I6</accession>
<evidence type="ECO:0000256" key="7">
    <source>
        <dbReference type="ARBA" id="ARBA00023172"/>
    </source>
</evidence>
<keyword evidence="7" id="KW-0233">DNA recombination</keyword>
<dbReference type="InterPro" id="IPR000119">
    <property type="entry name" value="Hist_DNA-bd"/>
</dbReference>
<dbReference type="GO" id="GO:0006310">
    <property type="term" value="P:DNA recombination"/>
    <property type="evidence" value="ECO:0007669"/>
    <property type="project" value="UniProtKB-KW"/>
</dbReference>
<dbReference type="EMBL" id="JABBHS010000046">
    <property type="protein sequence ID" value="MBU2721957.1"/>
    <property type="molecule type" value="Genomic_DNA"/>
</dbReference>
<name>A0A8X8K9I6_ACIFI</name>
<evidence type="ECO:0000256" key="3">
    <source>
        <dbReference type="ARBA" id="ARBA00022845"/>
    </source>
</evidence>
<dbReference type="SUPFAM" id="SSF47729">
    <property type="entry name" value="IHF-like DNA-binding proteins"/>
    <property type="match status" value="1"/>
</dbReference>
<evidence type="ECO:0000256" key="1">
    <source>
        <dbReference type="ARBA" id="ARBA00010529"/>
    </source>
</evidence>
<evidence type="ECO:0000256" key="8">
    <source>
        <dbReference type="RuleBase" id="RU003939"/>
    </source>
</evidence>
<dbReference type="GO" id="GO:0005829">
    <property type="term" value="C:cytosol"/>
    <property type="evidence" value="ECO:0007669"/>
    <property type="project" value="TreeGrafter"/>
</dbReference>
<proteinExistence type="inferred from homology"/>
<keyword evidence="3" id="KW-0810">Translation regulation</keyword>
<dbReference type="InterPro" id="IPR010992">
    <property type="entry name" value="IHF-like_DNA-bd_dom_sf"/>
</dbReference>